<evidence type="ECO:0000259" key="3">
    <source>
        <dbReference type="Pfam" id="PF01370"/>
    </source>
</evidence>
<reference evidence="4 5" key="1">
    <citation type="journal article" date="2024" name="G3 (Bethesda)">
        <title>Genome assembly of Hibiscus sabdariffa L. provides insights into metabolisms of medicinal natural products.</title>
        <authorList>
            <person name="Kim T."/>
        </authorList>
    </citation>
    <scope>NUCLEOTIDE SEQUENCE [LARGE SCALE GENOMIC DNA]</scope>
    <source>
        <strain evidence="4">TK-2024</strain>
        <tissue evidence="4">Old leaves</tissue>
    </source>
</reference>
<keyword evidence="5" id="KW-1185">Reference proteome</keyword>
<evidence type="ECO:0000256" key="2">
    <source>
        <dbReference type="ARBA" id="ARBA00023002"/>
    </source>
</evidence>
<organism evidence="4 5">
    <name type="scientific">Hibiscus sabdariffa</name>
    <name type="common">roselle</name>
    <dbReference type="NCBI Taxonomy" id="183260"/>
    <lineage>
        <taxon>Eukaryota</taxon>
        <taxon>Viridiplantae</taxon>
        <taxon>Streptophyta</taxon>
        <taxon>Embryophyta</taxon>
        <taxon>Tracheophyta</taxon>
        <taxon>Spermatophyta</taxon>
        <taxon>Magnoliopsida</taxon>
        <taxon>eudicotyledons</taxon>
        <taxon>Gunneridae</taxon>
        <taxon>Pentapetalae</taxon>
        <taxon>rosids</taxon>
        <taxon>malvids</taxon>
        <taxon>Malvales</taxon>
        <taxon>Malvaceae</taxon>
        <taxon>Malvoideae</taxon>
        <taxon>Hibiscus</taxon>
    </lineage>
</organism>
<feature type="domain" description="NAD-dependent epimerase/dehydratase" evidence="3">
    <location>
        <begin position="8"/>
        <end position="187"/>
    </location>
</feature>
<proteinExistence type="predicted"/>
<dbReference type="Pfam" id="PF01370">
    <property type="entry name" value="Epimerase"/>
    <property type="match status" value="1"/>
</dbReference>
<evidence type="ECO:0000256" key="1">
    <source>
        <dbReference type="ARBA" id="ARBA00022857"/>
    </source>
</evidence>
<dbReference type="SUPFAM" id="SSF51735">
    <property type="entry name" value="NAD(P)-binding Rossmann-fold domains"/>
    <property type="match status" value="1"/>
</dbReference>
<gene>
    <name evidence="4" type="ORF">V6N11_015590</name>
</gene>
<dbReference type="PANTHER" id="PTHR10366:SF698">
    <property type="entry name" value="TETRAKETIDE ALPHA-PYRONE REDUCTASE 1-LIKE"/>
    <property type="match status" value="1"/>
</dbReference>
<dbReference type="InterPro" id="IPR050425">
    <property type="entry name" value="NAD(P)_dehydrat-like"/>
</dbReference>
<dbReference type="InterPro" id="IPR036291">
    <property type="entry name" value="NAD(P)-bd_dom_sf"/>
</dbReference>
<dbReference type="EMBL" id="JBBPBN010000004">
    <property type="protein sequence ID" value="KAK9040430.1"/>
    <property type="molecule type" value="Genomic_DNA"/>
</dbReference>
<evidence type="ECO:0000313" key="4">
    <source>
        <dbReference type="EMBL" id="KAK9040430.1"/>
    </source>
</evidence>
<dbReference type="InterPro" id="IPR001509">
    <property type="entry name" value="Epimerase_deHydtase"/>
</dbReference>
<dbReference type="PANTHER" id="PTHR10366">
    <property type="entry name" value="NAD DEPENDENT EPIMERASE/DEHYDRATASE"/>
    <property type="match status" value="1"/>
</dbReference>
<dbReference type="Gene3D" id="3.40.50.720">
    <property type="entry name" value="NAD(P)-binding Rossmann-like Domain"/>
    <property type="match status" value="1"/>
</dbReference>
<dbReference type="Proteomes" id="UP001396334">
    <property type="component" value="Unassembled WGS sequence"/>
</dbReference>
<accession>A0ABR2TST5</accession>
<evidence type="ECO:0000313" key="5">
    <source>
        <dbReference type="Proteomes" id="UP001396334"/>
    </source>
</evidence>
<comment type="caution">
    <text evidence="4">The sequence shown here is derived from an EMBL/GenBank/DDBJ whole genome shotgun (WGS) entry which is preliminary data.</text>
</comment>
<sequence>MNAGGKVVCVTGASGYVASWVVKLLLQRGYTVRATIRDPNDRKKMEHLVSLEGAEERLHLLKAELLEAVPFLRFWWPMGKTELIDPAVKGTLNVLKSCAKVPSIKRVVITASIVSVLYNEKPLTSNTVVDETWFSDSHFCQKNKHWYMASKTLAEEAAWKFAKENGIDLVVLNPGFMFGPLLQPALNSTSQVVLGFTKGENTFSSSTYWLVDVRDVPKCEDYDKPLEPIFKVSQEKAKSLGVSFIPWDVGLRDIIESLKERNFLSI</sequence>
<keyword evidence="1" id="KW-0521">NADP</keyword>
<name>A0ABR2TST5_9ROSI</name>
<protein>
    <recommendedName>
        <fullName evidence="3">NAD-dependent epimerase/dehydratase domain-containing protein</fullName>
    </recommendedName>
</protein>
<keyword evidence="2" id="KW-0560">Oxidoreductase</keyword>